<dbReference type="AlphaFoldDB" id="A0A2A9E2B2"/>
<organism evidence="1 2">
    <name type="scientific">Sanguibacter antarcticus</name>
    <dbReference type="NCBI Taxonomy" id="372484"/>
    <lineage>
        <taxon>Bacteria</taxon>
        <taxon>Bacillati</taxon>
        <taxon>Actinomycetota</taxon>
        <taxon>Actinomycetes</taxon>
        <taxon>Micrococcales</taxon>
        <taxon>Sanguibacteraceae</taxon>
        <taxon>Sanguibacter</taxon>
    </lineage>
</organism>
<evidence type="ECO:0000313" key="1">
    <source>
        <dbReference type="EMBL" id="PFG32984.1"/>
    </source>
</evidence>
<dbReference type="SUPFAM" id="SSF52402">
    <property type="entry name" value="Adenine nucleotide alpha hydrolases-like"/>
    <property type="match status" value="1"/>
</dbReference>
<name>A0A2A9E2B2_9MICO</name>
<reference evidence="1 2" key="1">
    <citation type="submission" date="2017-10" db="EMBL/GenBank/DDBJ databases">
        <title>Sequencing the genomes of 1000 actinobacteria strains.</title>
        <authorList>
            <person name="Klenk H.-P."/>
        </authorList>
    </citation>
    <scope>NUCLEOTIDE SEQUENCE [LARGE SCALE GENOMIC DNA]</scope>
    <source>
        <strain evidence="1 2">DSM 18966</strain>
    </source>
</reference>
<gene>
    <name evidence="1" type="ORF">ATL42_0836</name>
</gene>
<dbReference type="InterPro" id="IPR014729">
    <property type="entry name" value="Rossmann-like_a/b/a_fold"/>
</dbReference>
<dbReference type="Proteomes" id="UP000225548">
    <property type="component" value="Unassembled WGS sequence"/>
</dbReference>
<dbReference type="EMBL" id="PDJG01000001">
    <property type="protein sequence ID" value="PFG32984.1"/>
    <property type="molecule type" value="Genomic_DNA"/>
</dbReference>
<proteinExistence type="predicted"/>
<evidence type="ECO:0008006" key="3">
    <source>
        <dbReference type="Google" id="ProtNLM"/>
    </source>
</evidence>
<dbReference type="Gene3D" id="3.40.50.620">
    <property type="entry name" value="HUPs"/>
    <property type="match status" value="1"/>
</dbReference>
<accession>A0A2A9E2B2</accession>
<sequence length="164" mass="18024">MNDVTETILVLTEDTLDDFDVQHIVGLHPGEELDYRVLVPADTERSLLGSLFNHLASGQFKQAWDDATAGEPTERDARAEASEQLALSIAEFQTVGCAASGVVVEDDPLPALRNAVAVGGVREIIVVTYPHALEDTFRRDWASRARDELHVPVLHMYTRTSEIG</sequence>
<evidence type="ECO:0000313" key="2">
    <source>
        <dbReference type="Proteomes" id="UP000225548"/>
    </source>
</evidence>
<protein>
    <recommendedName>
        <fullName evidence="3">Universal stress protein family protein</fullName>
    </recommendedName>
</protein>
<comment type="caution">
    <text evidence="1">The sequence shown here is derived from an EMBL/GenBank/DDBJ whole genome shotgun (WGS) entry which is preliminary data.</text>
</comment>
<keyword evidence="2" id="KW-1185">Reference proteome</keyword>